<dbReference type="Pfam" id="PF13193">
    <property type="entry name" value="AMP-binding_C"/>
    <property type="match status" value="1"/>
</dbReference>
<dbReference type="InterPro" id="IPR025110">
    <property type="entry name" value="AMP-bd_C"/>
</dbReference>
<dbReference type="EMBL" id="JACBZI010000001">
    <property type="protein sequence ID" value="NYI09948.1"/>
    <property type="molecule type" value="Genomic_DNA"/>
</dbReference>
<dbReference type="EC" id="6.2.1.-" evidence="3"/>
<evidence type="ECO:0000313" key="4">
    <source>
        <dbReference type="Proteomes" id="UP000537326"/>
    </source>
</evidence>
<organism evidence="3 4">
    <name type="scientific">Nocardioides marinus</name>
    <dbReference type="NCBI Taxonomy" id="374514"/>
    <lineage>
        <taxon>Bacteria</taxon>
        <taxon>Bacillati</taxon>
        <taxon>Actinomycetota</taxon>
        <taxon>Actinomycetes</taxon>
        <taxon>Propionibacteriales</taxon>
        <taxon>Nocardioidaceae</taxon>
        <taxon>Nocardioides</taxon>
    </lineage>
</organism>
<dbReference type="AlphaFoldDB" id="A0A7Y9YCZ5"/>
<evidence type="ECO:0000259" key="1">
    <source>
        <dbReference type="Pfam" id="PF00501"/>
    </source>
</evidence>
<dbReference type="Pfam" id="PF00501">
    <property type="entry name" value="AMP-binding"/>
    <property type="match status" value="1"/>
</dbReference>
<dbReference type="RefSeq" id="WP_179530855.1">
    <property type="nucleotide sequence ID" value="NZ_BAAAPP010000004.1"/>
</dbReference>
<keyword evidence="3" id="KW-0436">Ligase</keyword>
<dbReference type="Proteomes" id="UP000537326">
    <property type="component" value="Unassembled WGS sequence"/>
</dbReference>
<proteinExistence type="predicted"/>
<dbReference type="Gene3D" id="3.30.300.30">
    <property type="match status" value="1"/>
</dbReference>
<evidence type="ECO:0000259" key="2">
    <source>
        <dbReference type="Pfam" id="PF13193"/>
    </source>
</evidence>
<reference evidence="3 4" key="1">
    <citation type="submission" date="2020-07" db="EMBL/GenBank/DDBJ databases">
        <title>Sequencing the genomes of 1000 actinobacteria strains.</title>
        <authorList>
            <person name="Klenk H.-P."/>
        </authorList>
    </citation>
    <scope>NUCLEOTIDE SEQUENCE [LARGE SCALE GENOMIC DNA]</scope>
    <source>
        <strain evidence="3 4">DSM 18248</strain>
    </source>
</reference>
<sequence>MTSFDLSTVFATVAAAVPDQEVLVHGDLRLTYAQVEQHAGGLARFLASRGLGCHTERDALAGHESGQDHVGLYLYNGPEYLEAMIASYRARAVPINVNYRYVAEELAYILVDAGTRALVFHSCFAEQVAGVRDQVPTLDVLVQVPDDSGADLLPGAVWWDEAVGTPLGAATLPEPTGDDLYVVYTGGTTGMPKGVLWRQDDMYVTSMGGTPFGTTEPYESYDAIAENARNAGGGMTLLMALPFMHGAAQWSTFHMITSGGKIVLPEDVRSFDADAVLRTVIREGCVSLPVVGDAMVRPIIAALEAGDYDLSGLAAVNNGAAPLSPAVRARLMELLPHILVMDAAGSSETGLQMSSMSLKGMEAEAATFSPVPTTTVVAEDLSRVLEPGEDQGSGGGWLAQRGRVPLGYLGDAEKTARTFPLIGGERFSVPGDRAEMLEDGRIRLLGRDGVTINSGGEKIFAEEVERAVGAHPGVRDVVVVGRASERWGSEPVAIVSLAEGRADVPDEELLATAAEHIARYKLPKAFLRVDHVVRSPSGKADYRWAKEQVGG</sequence>
<dbReference type="PANTHER" id="PTHR43767">
    <property type="entry name" value="LONG-CHAIN-FATTY-ACID--COA LIGASE"/>
    <property type="match status" value="1"/>
</dbReference>
<protein>
    <submittedName>
        <fullName evidence="3">Fatty-acyl-CoA synthase</fullName>
        <ecNumber evidence="3">6.2.1.-</ecNumber>
    </submittedName>
</protein>
<accession>A0A7Y9YCZ5</accession>
<gene>
    <name evidence="3" type="ORF">BKA05_001463</name>
</gene>
<dbReference type="PANTHER" id="PTHR43767:SF1">
    <property type="entry name" value="NONRIBOSOMAL PEPTIDE SYNTHASE PES1 (EUROFUNG)-RELATED"/>
    <property type="match status" value="1"/>
</dbReference>
<feature type="domain" description="AMP-binding enzyme C-terminal" evidence="2">
    <location>
        <begin position="463"/>
        <end position="539"/>
    </location>
</feature>
<keyword evidence="4" id="KW-1185">Reference proteome</keyword>
<dbReference type="InterPro" id="IPR000873">
    <property type="entry name" value="AMP-dep_synth/lig_dom"/>
</dbReference>
<dbReference type="PROSITE" id="PS00455">
    <property type="entry name" value="AMP_BINDING"/>
    <property type="match status" value="1"/>
</dbReference>
<dbReference type="Gene3D" id="3.40.50.12780">
    <property type="entry name" value="N-terminal domain of ligase-like"/>
    <property type="match status" value="1"/>
</dbReference>
<dbReference type="InterPro" id="IPR050237">
    <property type="entry name" value="ATP-dep_AMP-bd_enzyme"/>
</dbReference>
<dbReference type="SUPFAM" id="SSF56801">
    <property type="entry name" value="Acetyl-CoA synthetase-like"/>
    <property type="match status" value="1"/>
</dbReference>
<comment type="caution">
    <text evidence="3">The sequence shown here is derived from an EMBL/GenBank/DDBJ whole genome shotgun (WGS) entry which is preliminary data.</text>
</comment>
<dbReference type="NCBIfam" id="NF005863">
    <property type="entry name" value="PRK07798.1"/>
    <property type="match status" value="1"/>
</dbReference>
<dbReference type="GO" id="GO:0016878">
    <property type="term" value="F:acid-thiol ligase activity"/>
    <property type="evidence" value="ECO:0007669"/>
    <property type="project" value="UniProtKB-ARBA"/>
</dbReference>
<feature type="domain" description="AMP-dependent synthetase/ligase" evidence="1">
    <location>
        <begin position="11"/>
        <end position="378"/>
    </location>
</feature>
<dbReference type="InterPro" id="IPR045851">
    <property type="entry name" value="AMP-bd_C_sf"/>
</dbReference>
<evidence type="ECO:0000313" key="3">
    <source>
        <dbReference type="EMBL" id="NYI09948.1"/>
    </source>
</evidence>
<dbReference type="InterPro" id="IPR020845">
    <property type="entry name" value="AMP-binding_CS"/>
</dbReference>
<name>A0A7Y9YCZ5_9ACTN</name>
<dbReference type="InterPro" id="IPR042099">
    <property type="entry name" value="ANL_N_sf"/>
</dbReference>